<dbReference type="InterPro" id="IPR011257">
    <property type="entry name" value="DNA_glycosylase"/>
</dbReference>
<gene>
    <name evidence="1" type="ORF">ENP55_04495</name>
</gene>
<dbReference type="EMBL" id="DSJT01000023">
    <property type="protein sequence ID" value="HEF87539.1"/>
    <property type="molecule type" value="Genomic_DNA"/>
</dbReference>
<dbReference type="InterPro" id="IPR023170">
    <property type="entry name" value="HhH_base_excis_C"/>
</dbReference>
<evidence type="ECO:0000313" key="1">
    <source>
        <dbReference type="EMBL" id="HEF87539.1"/>
    </source>
</evidence>
<reference evidence="1" key="1">
    <citation type="journal article" date="2020" name="mSystems">
        <title>Genome- and Community-Level Interaction Insights into Carbon Utilization and Element Cycling Functions of Hydrothermarchaeota in Hydrothermal Sediment.</title>
        <authorList>
            <person name="Zhou Z."/>
            <person name="Liu Y."/>
            <person name="Xu W."/>
            <person name="Pan J."/>
            <person name="Luo Z.H."/>
            <person name="Li M."/>
        </authorList>
    </citation>
    <scope>NUCLEOTIDE SEQUENCE [LARGE SCALE GENOMIC DNA]</scope>
    <source>
        <strain evidence="1">SpSt-23</strain>
    </source>
</reference>
<organism evidence="1">
    <name type="scientific">Thermosphaera aggregans</name>
    <dbReference type="NCBI Taxonomy" id="54254"/>
    <lineage>
        <taxon>Archaea</taxon>
        <taxon>Thermoproteota</taxon>
        <taxon>Thermoprotei</taxon>
        <taxon>Desulfurococcales</taxon>
        <taxon>Desulfurococcaceae</taxon>
        <taxon>Thermosphaera</taxon>
    </lineage>
</organism>
<proteinExistence type="predicted"/>
<name>A0A7C2FPF5_9CREN</name>
<sequence>MELLGIDTLVIDRMSRILQRNSEKMQRLDVFNPKFYPPSNEGKEQVLRYFTVMVAMDHRLSRPGRVYEACLEDGCYKGADLLYRLGKMKLDEKPDFFNPEYLSKIKEKDVEEWLSIGDARPVDIELRTRLLRDLGEKLIKLYDGMVSTMLDASNNRLHGDGINPGLADLLRVFRAFEDPVEKKSMLLAKFLYFRGLFKPIDKPYIPVDNHLTRIALRTGMVVVSGRLWNNILNMKEVSLSDDIMIRLIVREAYGLLSEKSGLSVWELDDHFWIHGRTICIRSEQPLCEKCMFKGFCKARRNNAFMVYEHTYYNTWYY</sequence>
<protein>
    <submittedName>
        <fullName evidence="1">Iron-sulfur cluster loop</fullName>
    </submittedName>
</protein>
<dbReference type="SUPFAM" id="SSF48150">
    <property type="entry name" value="DNA-glycosylase"/>
    <property type="match status" value="1"/>
</dbReference>
<dbReference type="GO" id="GO:0003824">
    <property type="term" value="F:catalytic activity"/>
    <property type="evidence" value="ECO:0007669"/>
    <property type="project" value="InterPro"/>
</dbReference>
<dbReference type="Gene3D" id="1.10.1670.10">
    <property type="entry name" value="Helix-hairpin-Helix base-excision DNA repair enzymes (C-terminal)"/>
    <property type="match status" value="1"/>
</dbReference>
<dbReference type="GO" id="GO:0006281">
    <property type="term" value="P:DNA repair"/>
    <property type="evidence" value="ECO:0007669"/>
    <property type="project" value="InterPro"/>
</dbReference>
<comment type="caution">
    <text evidence="1">The sequence shown here is derived from an EMBL/GenBank/DDBJ whole genome shotgun (WGS) entry which is preliminary data.</text>
</comment>
<accession>A0A7C2FPF5</accession>
<dbReference type="AlphaFoldDB" id="A0A7C2FPF5"/>